<protein>
    <recommendedName>
        <fullName evidence="4">Orn/Lys/Arg decarboxylases family 1 pyridoxal-P attachment site domain-containing protein</fullName>
    </recommendedName>
</protein>
<dbReference type="EMBL" id="SISF01000030">
    <property type="protein sequence ID" value="TBN12307.1"/>
    <property type="molecule type" value="Genomic_DNA"/>
</dbReference>
<dbReference type="InterPro" id="IPR015421">
    <property type="entry name" value="PyrdxlP-dep_Trfase_major"/>
</dbReference>
<dbReference type="Gene3D" id="3.90.105.10">
    <property type="entry name" value="Molybdopterin biosynthesis moea protein, domain 2"/>
    <property type="match status" value="1"/>
</dbReference>
<gene>
    <name evidence="5" type="ORF">EYC79_12895</name>
</gene>
<reference evidence="5 6" key="1">
    <citation type="submission" date="2019-02" db="EMBL/GenBank/DDBJ databases">
        <title>Current taxonomic status of genus Agrobacterium and description of Agrobacterium cavarae sp. nov. isolated from maize roots.</title>
        <authorList>
            <person name="Flores-Felix J.D."/>
            <person name="Menendez E."/>
            <person name="Ramirez-Bahena M.H."/>
            <person name="Garcia-Fraile P."/>
            <person name="Velazquez E."/>
        </authorList>
    </citation>
    <scope>NUCLEOTIDE SEQUENCE [LARGE SCALE GENOMIC DNA]</scope>
    <source>
        <strain evidence="5 6">RZME10</strain>
    </source>
</reference>
<evidence type="ECO:0000256" key="2">
    <source>
        <dbReference type="ARBA" id="ARBA00022898"/>
    </source>
</evidence>
<evidence type="ECO:0000259" key="4">
    <source>
        <dbReference type="Pfam" id="PF01276"/>
    </source>
</evidence>
<keyword evidence="2" id="KW-0663">Pyridoxal phosphate</keyword>
<proteinExistence type="predicted"/>
<feature type="domain" description="Orn/Lys/Arg decarboxylases family 1 pyridoxal-P attachment site" evidence="4">
    <location>
        <begin position="75"/>
        <end position="349"/>
    </location>
</feature>
<dbReference type="InterPro" id="IPR015424">
    <property type="entry name" value="PyrdxlP-dep_Trfase"/>
</dbReference>
<dbReference type="SUPFAM" id="SSF53383">
    <property type="entry name" value="PLP-dependent transferases"/>
    <property type="match status" value="1"/>
</dbReference>
<dbReference type="Pfam" id="PF01276">
    <property type="entry name" value="OKR_DC_1"/>
    <property type="match status" value="1"/>
</dbReference>
<comment type="caution">
    <text evidence="5">The sequence shown here is derived from an EMBL/GenBank/DDBJ whole genome shotgun (WGS) entry which is preliminary data.</text>
</comment>
<organism evidence="5 6">
    <name type="scientific">Agrobacterium cavarae</name>
    <dbReference type="NCBI Taxonomy" id="2528239"/>
    <lineage>
        <taxon>Bacteria</taxon>
        <taxon>Pseudomonadati</taxon>
        <taxon>Pseudomonadota</taxon>
        <taxon>Alphaproteobacteria</taxon>
        <taxon>Hyphomicrobiales</taxon>
        <taxon>Rhizobiaceae</taxon>
        <taxon>Rhizobium/Agrobacterium group</taxon>
        <taxon>Agrobacterium</taxon>
    </lineage>
</organism>
<dbReference type="PANTHER" id="PTHR43277">
    <property type="entry name" value="ARGININE DECARBOXYLASE"/>
    <property type="match status" value="1"/>
</dbReference>
<dbReference type="Gene3D" id="3.40.640.10">
    <property type="entry name" value="Type I PLP-dependent aspartate aminotransferase-like (Major domain)"/>
    <property type="match status" value="1"/>
</dbReference>
<feature type="region of interest" description="Disordered" evidence="3">
    <location>
        <begin position="506"/>
        <end position="526"/>
    </location>
</feature>
<dbReference type="Proteomes" id="UP000294239">
    <property type="component" value="Unassembled WGS sequence"/>
</dbReference>
<sequence length="526" mass="57024">MIEPNWKSQPAMPLLHRSCSTPGLRRSKRGMQSMHSHYLDAPLATHLTNFTRSGRCHNFHAVPWPAVLDAASSEFAQHYRALLGADLSRIDASWSGSAVDSFFTPHGPLADAQQKTAAAFGADATFFGTSGTSASNQIALESLRFPGAEVLMDCAAHQSLLFAAEAMTVVPTPCAGSVENPRVDVEATARLLARRAAEGRPFDILVLSATGYDGRKLRLDRVLPLLVTSSPTTAIVIDEAWSAMHAFVPSLADKTALAVASSLPLRAPVLVTHSAHKTMAALRQGSYLHVLGSASDIERVRLARYRIHTTSPSWPILTSLDLARAHAAQFGAREFSRTISLKVKLESMLRAEPLTARMLVSSTGDAYYDFDPMVLRLHVGSRSRDIRDWLLREHHVLVTIAGDQLVVRLHFGVTDHDLQALMKGLSLLESGFGSQSNILPPTGLQDFEPSIGSCSREYIIPYPPGVPLARPGELWTERHAMALAQERARGAEIYRLAAGGSTRRATSSDEISVGAVLNPSAEDEHA</sequence>
<dbReference type="InterPro" id="IPR052357">
    <property type="entry name" value="Orn_Lys_Arg_decarboxylase-I"/>
</dbReference>
<keyword evidence="6" id="KW-1185">Reference proteome</keyword>
<evidence type="ECO:0000313" key="5">
    <source>
        <dbReference type="EMBL" id="TBN12307.1"/>
    </source>
</evidence>
<dbReference type="PANTHER" id="PTHR43277:SF3">
    <property type="entry name" value="DECARBOXYLASE, PUTATIVE-RELATED"/>
    <property type="match status" value="1"/>
</dbReference>
<name>A0ABY1Y9X5_9HYPH</name>
<evidence type="ECO:0000256" key="1">
    <source>
        <dbReference type="ARBA" id="ARBA00001933"/>
    </source>
</evidence>
<accession>A0ABY1Y9X5</accession>
<comment type="cofactor">
    <cofactor evidence="1">
        <name>pyridoxal 5'-phosphate</name>
        <dbReference type="ChEBI" id="CHEBI:597326"/>
    </cofactor>
</comment>
<evidence type="ECO:0000256" key="3">
    <source>
        <dbReference type="SAM" id="MobiDB-lite"/>
    </source>
</evidence>
<dbReference type="InterPro" id="IPR000310">
    <property type="entry name" value="Orn/Lys/Arg_deCO2ase_major_dom"/>
</dbReference>
<evidence type="ECO:0000313" key="6">
    <source>
        <dbReference type="Proteomes" id="UP000294239"/>
    </source>
</evidence>